<dbReference type="KEGG" id="svo:SVI_2810"/>
<proteinExistence type="predicted"/>
<sequence>MSHDKMLTMEKIIDKLEQYQQRSGFEHTKYATREDSSGDTFYLTGWLGQVRITKDITDKYPVFKYGSKVSLFRHYVGLWHPVKTNIISYVFIFDWQLYRLFCCNNIKRDKITDLKRFLFE</sequence>
<accession>D4ZM82</accession>
<evidence type="ECO:0000313" key="2">
    <source>
        <dbReference type="Proteomes" id="UP000002350"/>
    </source>
</evidence>
<evidence type="ECO:0000313" key="1">
    <source>
        <dbReference type="EMBL" id="BAJ02781.1"/>
    </source>
</evidence>
<dbReference type="Proteomes" id="UP000002350">
    <property type="component" value="Chromosome"/>
</dbReference>
<dbReference type="AlphaFoldDB" id="D4ZM82"/>
<dbReference type="HOGENOM" id="CLU_2048155_0_0_6"/>
<reference evidence="2" key="1">
    <citation type="journal article" date="2010" name="Mol. Biosyst.">
        <title>Complete genome sequence and comparative analysis of Shewanella violacea, a psychrophilic and piezophilic bacterium from deep sea floor sediments.</title>
        <authorList>
            <person name="Aono E."/>
            <person name="Baba T."/>
            <person name="Ara T."/>
            <person name="Nishi T."/>
            <person name="Nakamichi T."/>
            <person name="Inamoto E."/>
            <person name="Toyonaga H."/>
            <person name="Hasegawa M."/>
            <person name="Takai Y."/>
            <person name="Okumura Y."/>
            <person name="Baba M."/>
            <person name="Tomita M."/>
            <person name="Kato C."/>
            <person name="Oshima T."/>
            <person name="Nakasone K."/>
            <person name="Mori H."/>
        </authorList>
    </citation>
    <scope>NUCLEOTIDE SEQUENCE [LARGE SCALE GENOMIC DNA]</scope>
    <source>
        <strain evidence="2">JCM 10179 / CIP 106290 / LMG 19151 / DSS12</strain>
    </source>
</reference>
<dbReference type="EMBL" id="AP011177">
    <property type="protein sequence ID" value="BAJ02781.1"/>
    <property type="molecule type" value="Genomic_DNA"/>
</dbReference>
<protein>
    <submittedName>
        <fullName evidence="1">Uncharacterized protein</fullName>
    </submittedName>
</protein>
<dbReference type="STRING" id="637905.SVI_2810"/>
<keyword evidence="2" id="KW-1185">Reference proteome</keyword>
<name>D4ZM82_SHEVD</name>
<gene>
    <name evidence="1" type="ordered locus">SVI_2810</name>
</gene>
<organism evidence="1 2">
    <name type="scientific">Shewanella violacea (strain JCM 10179 / CIP 106290 / LMG 19151 / DSS12)</name>
    <dbReference type="NCBI Taxonomy" id="637905"/>
    <lineage>
        <taxon>Bacteria</taxon>
        <taxon>Pseudomonadati</taxon>
        <taxon>Pseudomonadota</taxon>
        <taxon>Gammaproteobacteria</taxon>
        <taxon>Alteromonadales</taxon>
        <taxon>Shewanellaceae</taxon>
        <taxon>Shewanella</taxon>
    </lineage>
</organism>